<evidence type="ECO:0000313" key="1">
    <source>
        <dbReference type="EMBL" id="EQD53089.1"/>
    </source>
</evidence>
<comment type="caution">
    <text evidence="1">The sequence shown here is derived from an EMBL/GenBank/DDBJ whole genome shotgun (WGS) entry which is preliminary data.</text>
</comment>
<protein>
    <submittedName>
        <fullName evidence="1">Outer membrane porin</fullName>
    </submittedName>
</protein>
<dbReference type="AlphaFoldDB" id="T1BIZ4"/>
<dbReference type="EMBL" id="AUZZ01004471">
    <property type="protein sequence ID" value="EQD53089.1"/>
    <property type="molecule type" value="Genomic_DNA"/>
</dbReference>
<feature type="non-terminal residue" evidence="1">
    <location>
        <position position="157"/>
    </location>
</feature>
<sequence length="157" mass="16804">RVLPATYQAGYGTYSPLAGLTFTAVRILRYKGRTAEGFFRDNNYYPATWHGDANYGGISNLPASARAAGGTLALGADYGRAGLKASVWYYRFYGFAHMFYAQVGDTVPTGSPLEPFAGVQVVREWGGLNRFAETATRLFGQPGTAVDNLTLGAIAGV</sequence>
<proteinExistence type="predicted"/>
<accession>T1BIZ4</accession>
<reference evidence="1" key="1">
    <citation type="submission" date="2013-08" db="EMBL/GenBank/DDBJ databases">
        <authorList>
            <person name="Mendez C."/>
            <person name="Richter M."/>
            <person name="Ferrer M."/>
            <person name="Sanchez J."/>
        </authorList>
    </citation>
    <scope>NUCLEOTIDE SEQUENCE</scope>
</reference>
<gene>
    <name evidence="1" type="ORF">B2A_06334</name>
</gene>
<feature type="non-terminal residue" evidence="1">
    <location>
        <position position="1"/>
    </location>
</feature>
<dbReference type="Gene3D" id="2.40.160.10">
    <property type="entry name" value="Porin"/>
    <property type="match status" value="1"/>
</dbReference>
<dbReference type="InterPro" id="IPR023614">
    <property type="entry name" value="Porin_dom_sf"/>
</dbReference>
<reference evidence="1" key="2">
    <citation type="journal article" date="2014" name="ISME J.">
        <title>Microbial stratification in low pH oxic and suboxic macroscopic growths along an acid mine drainage.</title>
        <authorList>
            <person name="Mendez-Garcia C."/>
            <person name="Mesa V."/>
            <person name="Sprenger R.R."/>
            <person name="Richter M."/>
            <person name="Diez M.S."/>
            <person name="Solano J."/>
            <person name="Bargiela R."/>
            <person name="Golyshina O.V."/>
            <person name="Manteca A."/>
            <person name="Ramos J.L."/>
            <person name="Gallego J.R."/>
            <person name="Llorente I."/>
            <person name="Martins Dos Santos V.A."/>
            <person name="Jensen O.N."/>
            <person name="Pelaez A.I."/>
            <person name="Sanchez J."/>
            <person name="Ferrer M."/>
        </authorList>
    </citation>
    <scope>NUCLEOTIDE SEQUENCE</scope>
</reference>
<name>T1BIZ4_9ZZZZ</name>
<organism evidence="1">
    <name type="scientific">mine drainage metagenome</name>
    <dbReference type="NCBI Taxonomy" id="410659"/>
    <lineage>
        <taxon>unclassified sequences</taxon>
        <taxon>metagenomes</taxon>
        <taxon>ecological metagenomes</taxon>
    </lineage>
</organism>